<dbReference type="InterPro" id="IPR038158">
    <property type="entry name" value="H-NOX_domain_sf"/>
</dbReference>
<dbReference type="Gene3D" id="3.90.1520.10">
    <property type="entry name" value="H-NOX domain"/>
    <property type="match status" value="1"/>
</dbReference>
<proteinExistence type="predicted"/>
<dbReference type="GO" id="GO:0020037">
    <property type="term" value="F:heme binding"/>
    <property type="evidence" value="ECO:0007669"/>
    <property type="project" value="InterPro"/>
</dbReference>
<dbReference type="STRING" id="1891926.Fuma_02450"/>
<dbReference type="SUPFAM" id="SSF111126">
    <property type="entry name" value="Ligand-binding domain in the NO signalling and Golgi transport"/>
    <property type="match status" value="1"/>
</dbReference>
<evidence type="ECO:0000259" key="1">
    <source>
        <dbReference type="Pfam" id="PF07700"/>
    </source>
</evidence>
<evidence type="ECO:0000313" key="2">
    <source>
        <dbReference type="EMBL" id="APZ92838.1"/>
    </source>
</evidence>
<dbReference type="OrthoDB" id="7266652at2"/>
<gene>
    <name evidence="2" type="ORF">Fuma_02450</name>
</gene>
<feature type="domain" description="Heme NO-binding" evidence="1">
    <location>
        <begin position="3"/>
        <end position="134"/>
    </location>
</feature>
<dbReference type="KEGG" id="fmr:Fuma_02450"/>
<reference evidence="2 3" key="1">
    <citation type="journal article" date="2016" name="Front. Microbiol.">
        <title>Fuerstia marisgermanicae gen. nov., sp. nov., an Unusual Member of the Phylum Planctomycetes from the German Wadden Sea.</title>
        <authorList>
            <person name="Kohn T."/>
            <person name="Heuer A."/>
            <person name="Jogler M."/>
            <person name="Vollmers J."/>
            <person name="Boedeker C."/>
            <person name="Bunk B."/>
            <person name="Rast P."/>
            <person name="Borchert D."/>
            <person name="Glockner I."/>
            <person name="Freese H.M."/>
            <person name="Klenk H.P."/>
            <person name="Overmann J."/>
            <person name="Kaster A.K."/>
            <person name="Rohde M."/>
            <person name="Wiegand S."/>
            <person name="Jogler C."/>
        </authorList>
    </citation>
    <scope>NUCLEOTIDE SEQUENCE [LARGE SCALE GENOMIC DNA]</scope>
    <source>
        <strain evidence="2 3">NH11</strain>
    </source>
</reference>
<evidence type="ECO:0000313" key="3">
    <source>
        <dbReference type="Proteomes" id="UP000187735"/>
    </source>
</evidence>
<dbReference type="InterPro" id="IPR011644">
    <property type="entry name" value="Heme_NO-bd"/>
</dbReference>
<dbReference type="Pfam" id="PF07700">
    <property type="entry name" value="HNOB"/>
    <property type="match status" value="1"/>
</dbReference>
<keyword evidence="3" id="KW-1185">Reference proteome</keyword>
<organism evidence="2 3">
    <name type="scientific">Fuerstiella marisgermanici</name>
    <dbReference type="NCBI Taxonomy" id="1891926"/>
    <lineage>
        <taxon>Bacteria</taxon>
        <taxon>Pseudomonadati</taxon>
        <taxon>Planctomycetota</taxon>
        <taxon>Planctomycetia</taxon>
        <taxon>Planctomycetales</taxon>
        <taxon>Planctomycetaceae</taxon>
        <taxon>Fuerstiella</taxon>
    </lineage>
</organism>
<dbReference type="Proteomes" id="UP000187735">
    <property type="component" value="Chromosome"/>
</dbReference>
<protein>
    <submittedName>
        <fullName evidence="2">Heme NO binding protein</fullName>
    </submittedName>
</protein>
<dbReference type="InterPro" id="IPR024096">
    <property type="entry name" value="NO_sig/Golgi_transp_ligand-bd"/>
</dbReference>
<dbReference type="RefSeq" id="WP_083731991.1">
    <property type="nucleotide sequence ID" value="NZ_CP017641.1"/>
</dbReference>
<name>A0A1P8WFI6_9PLAN</name>
<accession>A0A1P8WFI6</accession>
<sequence length="136" mass="15076">MNGIVFTALNEMVERTFGLEAWDALLQRTGQSGIFPTASSYPDDGIMELLTALAAQQRVPLPDVTRMFGEFLFTAFQKGDRAKMPEGDSVDEILMSVDEAILATVAKQFPTATLPRFNVDVRHTTRRMVMTMRSGA</sequence>
<dbReference type="AlphaFoldDB" id="A0A1P8WFI6"/>
<dbReference type="EMBL" id="CP017641">
    <property type="protein sequence ID" value="APZ92838.1"/>
    <property type="molecule type" value="Genomic_DNA"/>
</dbReference>